<protein>
    <recommendedName>
        <fullName evidence="8">Major facilitator superfamily (MFS) profile domain-containing protein</fullName>
    </recommendedName>
</protein>
<dbReference type="RefSeq" id="XP_056051694.1">
    <property type="nucleotide sequence ID" value="XM_056199779.1"/>
</dbReference>
<dbReference type="PANTHER" id="PTHR23501:SF43">
    <property type="entry name" value="MULTIDRUG TRANSPORTER, PUTATIVE (AFU_ORTHOLOGUE AFUA_6G03040)-RELATED"/>
    <property type="match status" value="1"/>
</dbReference>
<evidence type="ECO:0000313" key="6">
    <source>
        <dbReference type="EMBL" id="KAJ4149980.1"/>
    </source>
</evidence>
<comment type="subcellular location">
    <subcellularLocation>
        <location evidence="1">Membrane</location>
        <topology evidence="1">Multi-pass membrane protein</topology>
    </subcellularLocation>
</comment>
<gene>
    <name evidence="6" type="ORF">LMH87_010751</name>
</gene>
<keyword evidence="4 5" id="KW-0472">Membrane</keyword>
<dbReference type="InterPro" id="IPR011701">
    <property type="entry name" value="MFS"/>
</dbReference>
<dbReference type="GO" id="GO:0012505">
    <property type="term" value="C:endomembrane system"/>
    <property type="evidence" value="ECO:0007669"/>
    <property type="project" value="UniProtKB-SubCell"/>
</dbReference>
<dbReference type="Proteomes" id="UP001144673">
    <property type="component" value="Chromosome 4"/>
</dbReference>
<evidence type="ECO:0000313" key="7">
    <source>
        <dbReference type="Proteomes" id="UP001144673"/>
    </source>
</evidence>
<reference evidence="6" key="1">
    <citation type="journal article" date="2023" name="Access Microbiol">
        <title>De-novo genome assembly for Akanthomyces muscarius, a biocontrol agent of insect agricultural pests.</title>
        <authorList>
            <person name="Erdos Z."/>
            <person name="Studholme D.J."/>
            <person name="Raymond B."/>
            <person name="Sharma M."/>
        </authorList>
    </citation>
    <scope>NUCLEOTIDE SEQUENCE</scope>
    <source>
        <strain evidence="6">Ve6</strain>
    </source>
</reference>
<evidence type="ECO:0000256" key="2">
    <source>
        <dbReference type="ARBA" id="ARBA00022692"/>
    </source>
</evidence>
<name>A0A9W8Q8E2_AKAMU</name>
<keyword evidence="3 5" id="KW-1133">Transmembrane helix</keyword>
<evidence type="ECO:0000256" key="1">
    <source>
        <dbReference type="ARBA" id="ARBA00004141"/>
    </source>
</evidence>
<evidence type="ECO:0008006" key="8">
    <source>
        <dbReference type="Google" id="ProtNLM"/>
    </source>
</evidence>
<feature type="transmembrane region" description="Helical" evidence="5">
    <location>
        <begin position="178"/>
        <end position="198"/>
    </location>
</feature>
<dbReference type="SUPFAM" id="SSF103473">
    <property type="entry name" value="MFS general substrate transporter"/>
    <property type="match status" value="1"/>
</dbReference>
<keyword evidence="2 5" id="KW-0812">Transmembrane</keyword>
<feature type="transmembrane region" description="Helical" evidence="5">
    <location>
        <begin position="321"/>
        <end position="342"/>
    </location>
</feature>
<dbReference type="GO" id="GO:0022857">
    <property type="term" value="F:transmembrane transporter activity"/>
    <property type="evidence" value="ECO:0007669"/>
    <property type="project" value="InterPro"/>
</dbReference>
<feature type="transmembrane region" description="Helical" evidence="5">
    <location>
        <begin position="102"/>
        <end position="125"/>
    </location>
</feature>
<dbReference type="KEGG" id="amus:LMH87_010751"/>
<evidence type="ECO:0000256" key="5">
    <source>
        <dbReference type="SAM" id="Phobius"/>
    </source>
</evidence>
<feature type="transmembrane region" description="Helical" evidence="5">
    <location>
        <begin position="67"/>
        <end position="90"/>
    </location>
</feature>
<dbReference type="GO" id="GO:0005886">
    <property type="term" value="C:plasma membrane"/>
    <property type="evidence" value="ECO:0007669"/>
    <property type="project" value="TreeGrafter"/>
</dbReference>
<dbReference type="Pfam" id="PF07690">
    <property type="entry name" value="MFS_1"/>
    <property type="match status" value="1"/>
</dbReference>
<dbReference type="EMBL" id="JAJHUN010000009">
    <property type="protein sequence ID" value="KAJ4149980.1"/>
    <property type="molecule type" value="Genomic_DNA"/>
</dbReference>
<dbReference type="PANTHER" id="PTHR23501">
    <property type="entry name" value="MAJOR FACILITATOR SUPERFAMILY"/>
    <property type="match status" value="1"/>
</dbReference>
<feature type="transmembrane region" description="Helical" evidence="5">
    <location>
        <begin position="224"/>
        <end position="246"/>
    </location>
</feature>
<dbReference type="Gene3D" id="1.20.1250.20">
    <property type="entry name" value="MFS general substrate transporter like domains"/>
    <property type="match status" value="1"/>
</dbReference>
<comment type="caution">
    <text evidence="6">The sequence shown here is derived from an EMBL/GenBank/DDBJ whole genome shotgun (WGS) entry which is preliminary data.</text>
</comment>
<keyword evidence="7" id="KW-1185">Reference proteome</keyword>
<feature type="transmembrane region" description="Helical" evidence="5">
    <location>
        <begin position="146"/>
        <end position="166"/>
    </location>
</feature>
<organism evidence="6 7">
    <name type="scientific">Akanthomyces muscarius</name>
    <name type="common">Entomopathogenic fungus</name>
    <name type="synonym">Lecanicillium muscarium</name>
    <dbReference type="NCBI Taxonomy" id="2231603"/>
    <lineage>
        <taxon>Eukaryota</taxon>
        <taxon>Fungi</taxon>
        <taxon>Dikarya</taxon>
        <taxon>Ascomycota</taxon>
        <taxon>Pezizomycotina</taxon>
        <taxon>Sordariomycetes</taxon>
        <taxon>Hypocreomycetidae</taxon>
        <taxon>Hypocreales</taxon>
        <taxon>Cordycipitaceae</taxon>
        <taxon>Akanthomyces</taxon>
    </lineage>
</organism>
<feature type="transmembrane region" description="Helical" evidence="5">
    <location>
        <begin position="291"/>
        <end position="309"/>
    </location>
</feature>
<accession>A0A9W8Q8E2</accession>
<evidence type="ECO:0000256" key="3">
    <source>
        <dbReference type="ARBA" id="ARBA00022989"/>
    </source>
</evidence>
<dbReference type="GeneID" id="80897910"/>
<feature type="transmembrane region" description="Helical" evidence="5">
    <location>
        <begin position="258"/>
        <end position="279"/>
    </location>
</feature>
<dbReference type="AlphaFoldDB" id="A0A9W8Q8E2"/>
<evidence type="ECO:0000256" key="4">
    <source>
        <dbReference type="ARBA" id="ARBA00023136"/>
    </source>
</evidence>
<sequence length="351" mass="37439">MDSPPLDQHHQSPDLGPNNVTVPQWRFWVLAVGICLSLFLSMIDTSVVSTCLYTIGSEFKATQSVNWVALAYSLAHLACAATFAQLSNIVGRRNALIAANTIFFTFSLACGFSQSIAQLIAFRALQGIGGSARSLPNIPKQSWRSLDALGTFLLISAAVLVVFAFQNSGESGDRVWTSAIFIAPLTVGICSWAVPFAWEYTVDQRLKPGITPAFLIALFRNRTYASGVLSTMTTGYPLVLIIFSATTRVQVVSGKSSLISGVMLLPMLGMTAIGGAIAGKINRRRRRALETIFAGTCLVLLGCGLLTTVRGPSDDVKALGFLVFPGLGFGLTTTAATIMATVETSPQDRGM</sequence>
<proteinExistence type="predicted"/>
<dbReference type="InterPro" id="IPR036259">
    <property type="entry name" value="MFS_trans_sf"/>
</dbReference>
<feature type="transmembrane region" description="Helical" evidence="5">
    <location>
        <begin position="27"/>
        <end position="55"/>
    </location>
</feature>